<dbReference type="InterPro" id="IPR035418">
    <property type="entry name" value="AraC-bd_2"/>
</dbReference>
<dbReference type="PANTHER" id="PTHR46796">
    <property type="entry name" value="HTH-TYPE TRANSCRIPTIONAL ACTIVATOR RHAS-RELATED"/>
    <property type="match status" value="1"/>
</dbReference>
<dbReference type="GO" id="GO:0003700">
    <property type="term" value="F:DNA-binding transcription factor activity"/>
    <property type="evidence" value="ECO:0007669"/>
    <property type="project" value="InterPro"/>
</dbReference>
<keyword evidence="6" id="KW-1185">Reference proteome</keyword>
<dbReference type="Gene3D" id="1.10.10.60">
    <property type="entry name" value="Homeodomain-like"/>
    <property type="match status" value="1"/>
</dbReference>
<organism evidence="5 6">
    <name type="scientific">Phytoactinopolyspora mesophila</name>
    <dbReference type="NCBI Taxonomy" id="2650750"/>
    <lineage>
        <taxon>Bacteria</taxon>
        <taxon>Bacillati</taxon>
        <taxon>Actinomycetota</taxon>
        <taxon>Actinomycetes</taxon>
        <taxon>Jiangellales</taxon>
        <taxon>Jiangellaceae</taxon>
        <taxon>Phytoactinopolyspora</taxon>
    </lineage>
</organism>
<protein>
    <submittedName>
        <fullName evidence="5">Helix-turn-helix domain-containing protein</fullName>
    </submittedName>
</protein>
<proteinExistence type="predicted"/>
<dbReference type="RefSeq" id="WP_162453801.1">
    <property type="nucleotide sequence ID" value="NZ_WLZY01000018.1"/>
</dbReference>
<keyword evidence="1" id="KW-0805">Transcription regulation</keyword>
<reference evidence="5 6" key="1">
    <citation type="submission" date="2019-11" db="EMBL/GenBank/DDBJ databases">
        <authorList>
            <person name="Li X.-J."/>
            <person name="Feng X.-M."/>
        </authorList>
    </citation>
    <scope>NUCLEOTIDE SEQUENCE [LARGE SCALE GENOMIC DNA]</scope>
    <source>
        <strain evidence="5 6">XMNu-373</strain>
    </source>
</reference>
<dbReference type="Pfam" id="PF12833">
    <property type="entry name" value="HTH_18"/>
    <property type="match status" value="1"/>
</dbReference>
<accession>A0A7K3MCU9</accession>
<name>A0A7K3MCU9_9ACTN</name>
<dbReference type="AlphaFoldDB" id="A0A7K3MCU9"/>
<dbReference type="PROSITE" id="PS01124">
    <property type="entry name" value="HTH_ARAC_FAMILY_2"/>
    <property type="match status" value="1"/>
</dbReference>
<feature type="domain" description="HTH araC/xylS-type" evidence="4">
    <location>
        <begin position="224"/>
        <end position="325"/>
    </location>
</feature>
<dbReference type="Proteomes" id="UP000460435">
    <property type="component" value="Unassembled WGS sequence"/>
</dbReference>
<gene>
    <name evidence="5" type="ORF">F7O44_28845</name>
</gene>
<sequence>MAALPLERFELFRSQDLDETREIVGRIFCEHRLDLAGRDHRLDARMHSHRLGQIVANFMWYGGDVYIEPGLLDTFYVVQIPLSGRSVVHCGNKEVYSTSAIGSVISPTEYLRQRWSPDCQQIIIRIERTALQAHLRDILGVPLWEPLVFEPEFRITDGPAASWVRWCHALIHELEQPEGLIFNEYVARQAEYTLMSGLLAAQRHNYSEFLEEKKLPVVPSRPVKTAREMIDAHPEWSHTVQSLAGYAHVSERTLQAGFNEVLQTGPKAYLTDVRMQRAHQELYAAAPGTTTVSTVARRLGLNHVGRFAAEYKRRFGELPSETLRR</sequence>
<evidence type="ECO:0000256" key="2">
    <source>
        <dbReference type="ARBA" id="ARBA00023125"/>
    </source>
</evidence>
<dbReference type="InterPro" id="IPR018060">
    <property type="entry name" value="HTH_AraC"/>
</dbReference>
<dbReference type="SMART" id="SM00342">
    <property type="entry name" value="HTH_ARAC"/>
    <property type="match status" value="1"/>
</dbReference>
<dbReference type="Pfam" id="PF14525">
    <property type="entry name" value="AraC_binding_2"/>
    <property type="match status" value="1"/>
</dbReference>
<keyword evidence="3" id="KW-0804">Transcription</keyword>
<dbReference type="InterPro" id="IPR018062">
    <property type="entry name" value="HTH_AraC-typ_CS"/>
</dbReference>
<dbReference type="InterPro" id="IPR050204">
    <property type="entry name" value="AraC_XylS_family_regulators"/>
</dbReference>
<keyword evidence="2" id="KW-0238">DNA-binding</keyword>
<evidence type="ECO:0000256" key="1">
    <source>
        <dbReference type="ARBA" id="ARBA00023015"/>
    </source>
</evidence>
<evidence type="ECO:0000313" key="5">
    <source>
        <dbReference type="EMBL" id="NDL61084.1"/>
    </source>
</evidence>
<dbReference type="PANTHER" id="PTHR46796:SF12">
    <property type="entry name" value="HTH-TYPE DNA-BINDING TRANSCRIPTIONAL ACTIVATOR EUTR"/>
    <property type="match status" value="1"/>
</dbReference>
<evidence type="ECO:0000256" key="3">
    <source>
        <dbReference type="ARBA" id="ARBA00023163"/>
    </source>
</evidence>
<evidence type="ECO:0000313" key="6">
    <source>
        <dbReference type="Proteomes" id="UP000460435"/>
    </source>
</evidence>
<evidence type="ECO:0000259" key="4">
    <source>
        <dbReference type="PROSITE" id="PS01124"/>
    </source>
</evidence>
<dbReference type="GO" id="GO:0043565">
    <property type="term" value="F:sequence-specific DNA binding"/>
    <property type="evidence" value="ECO:0007669"/>
    <property type="project" value="InterPro"/>
</dbReference>
<comment type="caution">
    <text evidence="5">The sequence shown here is derived from an EMBL/GenBank/DDBJ whole genome shotgun (WGS) entry which is preliminary data.</text>
</comment>
<dbReference type="PROSITE" id="PS00041">
    <property type="entry name" value="HTH_ARAC_FAMILY_1"/>
    <property type="match status" value="1"/>
</dbReference>
<dbReference type="EMBL" id="WLZY01000018">
    <property type="protein sequence ID" value="NDL61084.1"/>
    <property type="molecule type" value="Genomic_DNA"/>
</dbReference>